<dbReference type="InterPro" id="IPR038765">
    <property type="entry name" value="Papain-like_cys_pep_sf"/>
</dbReference>
<dbReference type="OrthoDB" id="9813368at2"/>
<evidence type="ECO:0000256" key="2">
    <source>
        <dbReference type="ARBA" id="ARBA00022670"/>
    </source>
</evidence>
<dbReference type="Pfam" id="PF18348">
    <property type="entry name" value="SH3_16"/>
    <property type="match status" value="1"/>
</dbReference>
<evidence type="ECO:0000313" key="7">
    <source>
        <dbReference type="Proteomes" id="UP000202922"/>
    </source>
</evidence>
<dbReference type="PROSITE" id="PS51935">
    <property type="entry name" value="NLPC_P60"/>
    <property type="match status" value="1"/>
</dbReference>
<dbReference type="InterPro" id="IPR000064">
    <property type="entry name" value="NLP_P60_dom"/>
</dbReference>
<name>A0A238JL50_9RHOB</name>
<proteinExistence type="inferred from homology"/>
<reference evidence="7" key="1">
    <citation type="submission" date="2017-05" db="EMBL/GenBank/DDBJ databases">
        <authorList>
            <person name="Rodrigo-Torres L."/>
            <person name="Arahal R. D."/>
            <person name="Lucena T."/>
        </authorList>
    </citation>
    <scope>NUCLEOTIDE SEQUENCE [LARGE SCALE GENOMIC DNA]</scope>
    <source>
        <strain evidence="7">CECT 8621</strain>
    </source>
</reference>
<keyword evidence="2" id="KW-0645">Protease</keyword>
<dbReference type="PANTHER" id="PTHR47359">
    <property type="entry name" value="PEPTIDOGLYCAN DL-ENDOPEPTIDASE CWLO"/>
    <property type="match status" value="1"/>
</dbReference>
<organism evidence="6 7">
    <name type="scientific">Actibacterium lipolyticum</name>
    <dbReference type="NCBI Taxonomy" id="1524263"/>
    <lineage>
        <taxon>Bacteria</taxon>
        <taxon>Pseudomonadati</taxon>
        <taxon>Pseudomonadota</taxon>
        <taxon>Alphaproteobacteria</taxon>
        <taxon>Rhodobacterales</taxon>
        <taxon>Roseobacteraceae</taxon>
        <taxon>Actibacterium</taxon>
    </lineage>
</organism>
<evidence type="ECO:0000256" key="1">
    <source>
        <dbReference type="ARBA" id="ARBA00007074"/>
    </source>
</evidence>
<keyword evidence="7" id="KW-1185">Reference proteome</keyword>
<evidence type="ECO:0000313" key="6">
    <source>
        <dbReference type="EMBL" id="SMX30652.1"/>
    </source>
</evidence>
<dbReference type="Pfam" id="PF00877">
    <property type="entry name" value="NLPC_P60"/>
    <property type="match status" value="1"/>
</dbReference>
<dbReference type="Proteomes" id="UP000202922">
    <property type="component" value="Unassembled WGS sequence"/>
</dbReference>
<evidence type="ECO:0000259" key="5">
    <source>
        <dbReference type="PROSITE" id="PS51935"/>
    </source>
</evidence>
<dbReference type="RefSeq" id="WP_093965033.1">
    <property type="nucleotide sequence ID" value="NZ_FXYE01000001.1"/>
</dbReference>
<dbReference type="EC" id="3.4.-.-" evidence="6"/>
<keyword evidence="3 6" id="KW-0378">Hydrolase</keyword>
<gene>
    <name evidence="6" type="primary">ykfC</name>
    <name evidence="6" type="ORF">COL8621_00013</name>
</gene>
<dbReference type="SUPFAM" id="SSF54001">
    <property type="entry name" value="Cysteine proteinases"/>
    <property type="match status" value="1"/>
</dbReference>
<dbReference type="PANTHER" id="PTHR47359:SF3">
    <property type="entry name" value="NLP_P60 DOMAIN-CONTAINING PROTEIN-RELATED"/>
    <property type="match status" value="1"/>
</dbReference>
<protein>
    <submittedName>
        <fullName evidence="6">Gamma-D-glutamyl-L-lysine endopeptidase</fullName>
        <ecNumber evidence="6">3.4.-.-</ecNumber>
    </submittedName>
</protein>
<dbReference type="InterPro" id="IPR041382">
    <property type="entry name" value="SH3_16"/>
</dbReference>
<dbReference type="AlphaFoldDB" id="A0A238JL50"/>
<feature type="domain" description="NlpC/P60" evidence="5">
    <location>
        <begin position="152"/>
        <end position="275"/>
    </location>
</feature>
<dbReference type="GO" id="GO:0006508">
    <property type="term" value="P:proteolysis"/>
    <property type="evidence" value="ECO:0007669"/>
    <property type="project" value="UniProtKB-KW"/>
</dbReference>
<dbReference type="GO" id="GO:0008234">
    <property type="term" value="F:cysteine-type peptidase activity"/>
    <property type="evidence" value="ECO:0007669"/>
    <property type="project" value="UniProtKB-KW"/>
</dbReference>
<comment type="similarity">
    <text evidence="1">Belongs to the peptidase C40 family.</text>
</comment>
<dbReference type="Gene3D" id="3.90.1720.10">
    <property type="entry name" value="endopeptidase domain like (from Nostoc punctiforme)"/>
    <property type="match status" value="1"/>
</dbReference>
<keyword evidence="4" id="KW-0788">Thiol protease</keyword>
<evidence type="ECO:0000256" key="4">
    <source>
        <dbReference type="ARBA" id="ARBA00022807"/>
    </source>
</evidence>
<accession>A0A238JL50</accession>
<dbReference type="InterPro" id="IPR051794">
    <property type="entry name" value="PG_Endopeptidase_C40"/>
</dbReference>
<evidence type="ECO:0000256" key="3">
    <source>
        <dbReference type="ARBA" id="ARBA00022801"/>
    </source>
</evidence>
<dbReference type="EMBL" id="FXYE01000001">
    <property type="protein sequence ID" value="SMX30652.1"/>
    <property type="molecule type" value="Genomic_DNA"/>
</dbReference>
<sequence>MDKRLTPANARVAALSLQGKVDAETFTAGERRQIGMSIANLWATPERQKRERQLLYGEHVTVFEELNGVAFVQAARDGYVGYVDAITLTDAADMTHRVAVPATHLYRRPDMKQIEHSWLSFGARVRIVSADGAFFETDQGLFIPKPHVRPINAPFADTVTVAQMHFGVPYLWGGNSAQGIDCSGLVQASLLAGNIPCPGDSDLQEKALGSPLEPGTPAERGDLFFWKGHVALAVDGDTLIHANAYHMAVAYEPIAGAVARIEEQGGGPVTAHKRL</sequence>